<dbReference type="CDD" id="cd05829">
    <property type="entry name" value="Sortase_F"/>
    <property type="match status" value="1"/>
</dbReference>
<dbReference type="SUPFAM" id="SSF63817">
    <property type="entry name" value="Sortase"/>
    <property type="match status" value="1"/>
</dbReference>
<accession>A0A8J3JMA0</accession>
<dbReference type="Gene3D" id="2.40.260.10">
    <property type="entry name" value="Sortase"/>
    <property type="match status" value="1"/>
</dbReference>
<comment type="caution">
    <text evidence="2">The sequence shown here is derived from an EMBL/GenBank/DDBJ whole genome shotgun (WGS) entry which is preliminary data.</text>
</comment>
<organism evidence="2 3">
    <name type="scientific">Catellatospora bangladeshensis</name>
    <dbReference type="NCBI Taxonomy" id="310355"/>
    <lineage>
        <taxon>Bacteria</taxon>
        <taxon>Bacillati</taxon>
        <taxon>Actinomycetota</taxon>
        <taxon>Actinomycetes</taxon>
        <taxon>Micromonosporales</taxon>
        <taxon>Micromonosporaceae</taxon>
        <taxon>Catellatospora</taxon>
    </lineage>
</organism>
<name>A0A8J3JMA0_9ACTN</name>
<evidence type="ECO:0000256" key="1">
    <source>
        <dbReference type="ARBA" id="ARBA00022801"/>
    </source>
</evidence>
<dbReference type="Proteomes" id="UP000601223">
    <property type="component" value="Unassembled WGS sequence"/>
</dbReference>
<evidence type="ECO:0008006" key="4">
    <source>
        <dbReference type="Google" id="ProtNLM"/>
    </source>
</evidence>
<keyword evidence="3" id="KW-1185">Reference proteome</keyword>
<keyword evidence="1" id="KW-0378">Hydrolase</keyword>
<dbReference type="InterPro" id="IPR005754">
    <property type="entry name" value="Sortase"/>
</dbReference>
<dbReference type="EMBL" id="BONF01000043">
    <property type="protein sequence ID" value="GIF85094.1"/>
    <property type="molecule type" value="Genomic_DNA"/>
</dbReference>
<gene>
    <name evidence="2" type="ORF">Cba03nite_64430</name>
</gene>
<dbReference type="InterPro" id="IPR042001">
    <property type="entry name" value="Sortase_F"/>
</dbReference>
<dbReference type="Pfam" id="PF04203">
    <property type="entry name" value="Sortase"/>
    <property type="match status" value="1"/>
</dbReference>
<proteinExistence type="predicted"/>
<reference evidence="2 3" key="1">
    <citation type="submission" date="2021-01" db="EMBL/GenBank/DDBJ databases">
        <title>Whole genome shotgun sequence of Catellatospora bangladeshensis NBRC 107357.</title>
        <authorList>
            <person name="Komaki H."/>
            <person name="Tamura T."/>
        </authorList>
    </citation>
    <scope>NUCLEOTIDE SEQUENCE [LARGE SCALE GENOMIC DNA]</scope>
    <source>
        <strain evidence="2 3">NBRC 107357</strain>
    </source>
</reference>
<dbReference type="RefSeq" id="WP_203754354.1">
    <property type="nucleotide sequence ID" value="NZ_BONF01000043.1"/>
</dbReference>
<protein>
    <recommendedName>
        <fullName evidence="4">Class F sortase</fullName>
    </recommendedName>
</protein>
<evidence type="ECO:0000313" key="2">
    <source>
        <dbReference type="EMBL" id="GIF85094.1"/>
    </source>
</evidence>
<dbReference type="InterPro" id="IPR023365">
    <property type="entry name" value="Sortase_dom-sf"/>
</dbReference>
<dbReference type="NCBIfam" id="NF033748">
    <property type="entry name" value="class_F_sortase"/>
    <property type="match status" value="1"/>
</dbReference>
<sequence length="205" mass="22251">MPRRLGVPLAVLLVVAGLFGVGIGLGKANGFSLAELFRGPGKAPPGEFPVLGPSRPLRIQIPDIRVKAYIHGVGLDDRGAIDTPSLLLRNEAGWFDDGPSPGQYGPAIIVGHVDTKDRPGVFHRLNELKPGAKIEITRRDNRITVFEVNTVERFSKEKLPVDRIYHDFSRPGLRLITCGGRWVGGELGYADNIVVFASLISARKA</sequence>
<dbReference type="GO" id="GO:0016787">
    <property type="term" value="F:hydrolase activity"/>
    <property type="evidence" value="ECO:0007669"/>
    <property type="project" value="UniProtKB-KW"/>
</dbReference>
<dbReference type="AlphaFoldDB" id="A0A8J3JMA0"/>
<evidence type="ECO:0000313" key="3">
    <source>
        <dbReference type="Proteomes" id="UP000601223"/>
    </source>
</evidence>